<dbReference type="AlphaFoldDB" id="A0ABD0ZWP8"/>
<feature type="compositionally biased region" description="Basic and acidic residues" evidence="6">
    <location>
        <begin position="177"/>
        <end position="190"/>
    </location>
</feature>
<feature type="region of interest" description="Disordered" evidence="6">
    <location>
        <begin position="130"/>
        <end position="214"/>
    </location>
</feature>
<dbReference type="GO" id="GO:0003677">
    <property type="term" value="F:DNA binding"/>
    <property type="evidence" value="ECO:0007669"/>
    <property type="project" value="UniProtKB-KW"/>
</dbReference>
<evidence type="ECO:0000313" key="8">
    <source>
        <dbReference type="EMBL" id="KAL1198848.1"/>
    </source>
</evidence>
<dbReference type="PANTHER" id="PTHR31920:SF122">
    <property type="entry name" value="B3 DOMAIN-CONTAINING PROTEIN REM23"/>
    <property type="match status" value="1"/>
</dbReference>
<dbReference type="InterPro" id="IPR050655">
    <property type="entry name" value="Plant_B3_domain"/>
</dbReference>
<gene>
    <name evidence="8" type="ORF">V5N11_008468</name>
</gene>
<accession>A0ABD0ZWP8</accession>
<protein>
    <submittedName>
        <fullName evidence="8">B3 domain-containing protein</fullName>
    </submittedName>
</protein>
<evidence type="ECO:0000256" key="3">
    <source>
        <dbReference type="ARBA" id="ARBA00023125"/>
    </source>
</evidence>
<dbReference type="GO" id="GO:0005634">
    <property type="term" value="C:nucleus"/>
    <property type="evidence" value="ECO:0007669"/>
    <property type="project" value="UniProtKB-SubCell"/>
</dbReference>
<keyword evidence="2" id="KW-0805">Transcription regulation</keyword>
<dbReference type="PROSITE" id="PS50863">
    <property type="entry name" value="B3"/>
    <property type="match status" value="1"/>
</dbReference>
<keyword evidence="9" id="KW-1185">Reference proteome</keyword>
<evidence type="ECO:0000256" key="6">
    <source>
        <dbReference type="SAM" id="MobiDB-lite"/>
    </source>
</evidence>
<keyword evidence="4" id="KW-0804">Transcription</keyword>
<organism evidence="8 9">
    <name type="scientific">Cardamine amara subsp. amara</name>
    <dbReference type="NCBI Taxonomy" id="228776"/>
    <lineage>
        <taxon>Eukaryota</taxon>
        <taxon>Viridiplantae</taxon>
        <taxon>Streptophyta</taxon>
        <taxon>Embryophyta</taxon>
        <taxon>Tracheophyta</taxon>
        <taxon>Spermatophyta</taxon>
        <taxon>Magnoliopsida</taxon>
        <taxon>eudicotyledons</taxon>
        <taxon>Gunneridae</taxon>
        <taxon>Pentapetalae</taxon>
        <taxon>rosids</taxon>
        <taxon>malvids</taxon>
        <taxon>Brassicales</taxon>
        <taxon>Brassicaceae</taxon>
        <taxon>Cardamineae</taxon>
        <taxon>Cardamine</taxon>
    </lineage>
</organism>
<dbReference type="InterPro" id="IPR015300">
    <property type="entry name" value="DNA-bd_pseudobarrel_sf"/>
</dbReference>
<name>A0ABD0ZWP8_CARAN</name>
<dbReference type="Proteomes" id="UP001558713">
    <property type="component" value="Unassembled WGS sequence"/>
</dbReference>
<dbReference type="EMBL" id="JBANAX010000657">
    <property type="protein sequence ID" value="KAL1198848.1"/>
    <property type="molecule type" value="Genomic_DNA"/>
</dbReference>
<keyword evidence="5" id="KW-0539">Nucleus</keyword>
<comment type="subcellular location">
    <subcellularLocation>
        <location evidence="1">Nucleus</location>
    </subcellularLocation>
</comment>
<dbReference type="SUPFAM" id="SSF101936">
    <property type="entry name" value="DNA-binding pseudobarrel domain"/>
    <property type="match status" value="2"/>
</dbReference>
<evidence type="ECO:0000259" key="7">
    <source>
        <dbReference type="PROSITE" id="PS50863"/>
    </source>
</evidence>
<dbReference type="InterPro" id="IPR003340">
    <property type="entry name" value="B3_DNA-bd"/>
</dbReference>
<evidence type="ECO:0000256" key="5">
    <source>
        <dbReference type="ARBA" id="ARBA00023242"/>
    </source>
</evidence>
<reference evidence="8 9" key="1">
    <citation type="submission" date="2024-04" db="EMBL/GenBank/DDBJ databases">
        <title>Genome assembly C_amara_ONT_v2.</title>
        <authorList>
            <person name="Yant L."/>
            <person name="Moore C."/>
            <person name="Slenker M."/>
        </authorList>
    </citation>
    <scope>NUCLEOTIDE SEQUENCE [LARGE SCALE GENOMIC DNA]</scope>
    <source>
        <tissue evidence="8">Leaf</tissue>
    </source>
</reference>
<feature type="compositionally biased region" description="Basic and acidic residues" evidence="6">
    <location>
        <begin position="134"/>
        <end position="151"/>
    </location>
</feature>
<evidence type="ECO:0000256" key="4">
    <source>
        <dbReference type="ARBA" id="ARBA00023163"/>
    </source>
</evidence>
<comment type="caution">
    <text evidence="8">The sequence shown here is derived from an EMBL/GenBank/DDBJ whole genome shotgun (WGS) entry which is preliminary data.</text>
</comment>
<dbReference type="PANTHER" id="PTHR31920">
    <property type="entry name" value="B3 DOMAIN-CONTAINING"/>
    <property type="match status" value="1"/>
</dbReference>
<feature type="domain" description="TF-B3" evidence="7">
    <location>
        <begin position="19"/>
        <end position="114"/>
    </location>
</feature>
<dbReference type="Gene3D" id="2.40.330.10">
    <property type="entry name" value="DNA-binding pseudobarrel domain"/>
    <property type="match status" value="2"/>
</dbReference>
<keyword evidence="3" id="KW-0238">DNA-binding</keyword>
<sequence>MASNNEFGRCKEENKRQSFFKILQRADLSSENMRALPHDFVRSFSDNELSGNMKIKAKWGSSWEIELAKNPRFFFLEKSGWQKFVRDNGLGDNEFATFTHERDMSFALNIFKQDGKEILKAPQSSAFLASSSRVKTEQREEGIHSDVKEEDVVVSSEMSQPVPTRAESNGGRSYKRKLFESGKKKAEESHKTKKTKKPLFSVGRDNNAGTSSSTSSELTIVITKAYLTHLGIKRPFARVHMPDVNKVFKIHHEDMEKSWNVTYLSSKRDPESNVERNPCFSAGWSRLAKEYPIVIGDTCKLTHIKLDEMLLAVSKPTQ</sequence>
<dbReference type="Pfam" id="PF02362">
    <property type="entry name" value="B3"/>
    <property type="match status" value="1"/>
</dbReference>
<dbReference type="CDD" id="cd10017">
    <property type="entry name" value="B3_DNA"/>
    <property type="match status" value="1"/>
</dbReference>
<dbReference type="SMART" id="SM01019">
    <property type="entry name" value="B3"/>
    <property type="match status" value="2"/>
</dbReference>
<evidence type="ECO:0000313" key="9">
    <source>
        <dbReference type="Proteomes" id="UP001558713"/>
    </source>
</evidence>
<evidence type="ECO:0000256" key="2">
    <source>
        <dbReference type="ARBA" id="ARBA00023015"/>
    </source>
</evidence>
<evidence type="ECO:0000256" key="1">
    <source>
        <dbReference type="ARBA" id="ARBA00004123"/>
    </source>
</evidence>
<proteinExistence type="predicted"/>